<sequence length="237" mass="24738">MIDPTTFAILALATGLAAFIQGAIGIGFALVVAPVLGVLEPHLLPVALLVLMLPLNLFVALRERDAIDWRGSAWISAGRLPGTLLGLWILVLLSAEGLNQLVGASTVLAVLVALFAPVFRPGPGSCVSVGMITGVTETATGVGGPPLALLYQHRPGPELRSTIACCFLVGELVSLAILAIAGKVTMEQLGWALALVPPLLIGSVASRMIHQRIDARRLRLGVLLFALISGIWLMLPA</sequence>
<dbReference type="InterPro" id="IPR002781">
    <property type="entry name" value="TM_pro_TauE-like"/>
</dbReference>
<feature type="transmembrane region" description="Helical" evidence="8">
    <location>
        <begin position="188"/>
        <end position="206"/>
    </location>
</feature>
<accession>A0A5C1NDW5</accession>
<feature type="transmembrane region" description="Helical" evidence="8">
    <location>
        <begin position="7"/>
        <end position="36"/>
    </location>
</feature>
<evidence type="ECO:0000313" key="9">
    <source>
        <dbReference type="EMBL" id="QEM80375.1"/>
    </source>
</evidence>
<dbReference type="GO" id="GO:0005886">
    <property type="term" value="C:plasma membrane"/>
    <property type="evidence" value="ECO:0007669"/>
    <property type="project" value="UniProtKB-SubCell"/>
</dbReference>
<feature type="transmembrane region" description="Helical" evidence="8">
    <location>
        <begin position="101"/>
        <end position="119"/>
    </location>
</feature>
<evidence type="ECO:0000256" key="2">
    <source>
        <dbReference type="ARBA" id="ARBA00009142"/>
    </source>
</evidence>
<evidence type="ECO:0000256" key="3">
    <source>
        <dbReference type="ARBA" id="ARBA00022448"/>
    </source>
</evidence>
<dbReference type="AlphaFoldDB" id="A0A5C1NDW5"/>
<keyword evidence="3" id="KW-0813">Transport</keyword>
<keyword evidence="10" id="KW-1185">Reference proteome</keyword>
<evidence type="ECO:0000256" key="1">
    <source>
        <dbReference type="ARBA" id="ARBA00004651"/>
    </source>
</evidence>
<organism evidence="9 10">
    <name type="scientific">Halomonas binhaiensis</name>
    <dbReference type="NCBI Taxonomy" id="2562282"/>
    <lineage>
        <taxon>Bacteria</taxon>
        <taxon>Pseudomonadati</taxon>
        <taxon>Pseudomonadota</taxon>
        <taxon>Gammaproteobacteria</taxon>
        <taxon>Oceanospirillales</taxon>
        <taxon>Halomonadaceae</taxon>
        <taxon>Halomonas</taxon>
    </lineage>
</organism>
<keyword evidence="7 8" id="KW-0472">Membrane</keyword>
<gene>
    <name evidence="9" type="ORF">E4T21_01490</name>
</gene>
<keyword evidence="5 8" id="KW-0812">Transmembrane</keyword>
<feature type="transmembrane region" description="Helical" evidence="8">
    <location>
        <begin position="218"/>
        <end position="235"/>
    </location>
</feature>
<feature type="transmembrane region" description="Helical" evidence="8">
    <location>
        <begin position="42"/>
        <end position="61"/>
    </location>
</feature>
<name>A0A5C1NDW5_9GAMM</name>
<reference evidence="9" key="1">
    <citation type="submission" date="2021-02" db="EMBL/GenBank/DDBJ databases">
        <title>Strain Y2R2, a novel species of the genus Halomonas.</title>
        <authorList>
            <person name="Huang H."/>
        </authorList>
    </citation>
    <scope>NUCLEOTIDE SEQUENCE</scope>
    <source>
        <strain evidence="9">Y2R2</strain>
    </source>
</reference>
<dbReference type="Pfam" id="PF01925">
    <property type="entry name" value="TauE"/>
    <property type="match status" value="1"/>
</dbReference>
<protein>
    <recommendedName>
        <fullName evidence="8">Probable membrane transporter protein</fullName>
    </recommendedName>
</protein>
<evidence type="ECO:0000313" key="10">
    <source>
        <dbReference type="Proteomes" id="UP000324285"/>
    </source>
</evidence>
<dbReference type="PANTHER" id="PTHR30269">
    <property type="entry name" value="TRANSMEMBRANE PROTEIN YFCA"/>
    <property type="match status" value="1"/>
</dbReference>
<dbReference type="EMBL" id="CP038437">
    <property type="protein sequence ID" value="QEM80375.1"/>
    <property type="molecule type" value="Genomic_DNA"/>
</dbReference>
<evidence type="ECO:0000256" key="4">
    <source>
        <dbReference type="ARBA" id="ARBA00022475"/>
    </source>
</evidence>
<evidence type="ECO:0000256" key="5">
    <source>
        <dbReference type="ARBA" id="ARBA00022692"/>
    </source>
</evidence>
<dbReference type="InterPro" id="IPR052017">
    <property type="entry name" value="TSUP"/>
</dbReference>
<comment type="similarity">
    <text evidence="2 8">Belongs to the 4-toluene sulfonate uptake permease (TSUP) (TC 2.A.102) family.</text>
</comment>
<evidence type="ECO:0000256" key="8">
    <source>
        <dbReference type="RuleBase" id="RU363041"/>
    </source>
</evidence>
<proteinExistence type="inferred from homology"/>
<comment type="subcellular location">
    <subcellularLocation>
        <location evidence="1 8">Cell membrane</location>
        <topology evidence="1 8">Multi-pass membrane protein</topology>
    </subcellularLocation>
</comment>
<dbReference type="PANTHER" id="PTHR30269:SF37">
    <property type="entry name" value="MEMBRANE TRANSPORTER PROTEIN"/>
    <property type="match status" value="1"/>
</dbReference>
<evidence type="ECO:0000256" key="6">
    <source>
        <dbReference type="ARBA" id="ARBA00022989"/>
    </source>
</evidence>
<dbReference type="OrthoDB" id="5472127at2"/>
<keyword evidence="6 8" id="KW-1133">Transmembrane helix</keyword>
<dbReference type="KEGG" id="hbh:E4T21_01490"/>
<dbReference type="Proteomes" id="UP000324285">
    <property type="component" value="Chromosome"/>
</dbReference>
<dbReference type="RefSeq" id="WP_149282890.1">
    <property type="nucleotide sequence ID" value="NZ_CP038437.2"/>
</dbReference>
<feature type="transmembrane region" description="Helical" evidence="8">
    <location>
        <begin position="162"/>
        <end position="182"/>
    </location>
</feature>
<evidence type="ECO:0000256" key="7">
    <source>
        <dbReference type="ARBA" id="ARBA00023136"/>
    </source>
</evidence>
<keyword evidence="4 8" id="KW-1003">Cell membrane</keyword>